<dbReference type="InterPro" id="IPR000253">
    <property type="entry name" value="FHA_dom"/>
</dbReference>
<evidence type="ECO:0000256" key="14">
    <source>
        <dbReference type="ARBA" id="ARBA00048679"/>
    </source>
</evidence>
<gene>
    <name evidence="19" type="ORF">PCL_12041</name>
</gene>
<feature type="binding site" evidence="15">
    <location>
        <position position="242"/>
    </location>
    <ligand>
        <name>ATP</name>
        <dbReference type="ChEBI" id="CHEBI:30616"/>
    </ligand>
</feature>
<dbReference type="SMART" id="SM00220">
    <property type="entry name" value="S_TKc"/>
    <property type="match status" value="1"/>
</dbReference>
<dbReference type="GO" id="GO:0005524">
    <property type="term" value="F:ATP binding"/>
    <property type="evidence" value="ECO:0007669"/>
    <property type="project" value="UniProtKB-UniRule"/>
</dbReference>
<keyword evidence="5" id="KW-0723">Serine/threonine-protein kinase</keyword>
<evidence type="ECO:0000313" key="19">
    <source>
        <dbReference type="EMBL" id="PWI64200.1"/>
    </source>
</evidence>
<dbReference type="GO" id="GO:0034045">
    <property type="term" value="C:phagophore assembly site membrane"/>
    <property type="evidence" value="ECO:0007669"/>
    <property type="project" value="UniProtKB-SubCell"/>
</dbReference>
<feature type="domain" description="FHA" evidence="17">
    <location>
        <begin position="61"/>
        <end position="129"/>
    </location>
</feature>
<dbReference type="InterPro" id="IPR000719">
    <property type="entry name" value="Prot_kinase_dom"/>
</dbReference>
<evidence type="ECO:0000256" key="3">
    <source>
        <dbReference type="ARBA" id="ARBA00012513"/>
    </source>
</evidence>
<dbReference type="GO" id="GO:0000045">
    <property type="term" value="P:autophagosome assembly"/>
    <property type="evidence" value="ECO:0007669"/>
    <property type="project" value="TreeGrafter"/>
</dbReference>
<feature type="region of interest" description="Disordered" evidence="16">
    <location>
        <begin position="490"/>
        <end position="530"/>
    </location>
</feature>
<organism evidence="19 20">
    <name type="scientific">Purpureocillium lilacinum</name>
    <name type="common">Paecilomyces lilacinus</name>
    <dbReference type="NCBI Taxonomy" id="33203"/>
    <lineage>
        <taxon>Eukaryota</taxon>
        <taxon>Fungi</taxon>
        <taxon>Dikarya</taxon>
        <taxon>Ascomycota</taxon>
        <taxon>Pezizomycotina</taxon>
        <taxon>Sordariomycetes</taxon>
        <taxon>Hypocreomycetidae</taxon>
        <taxon>Hypocreales</taxon>
        <taxon>Ophiocordycipitaceae</taxon>
        <taxon>Purpureocillium</taxon>
    </lineage>
</organism>
<dbReference type="PANTHER" id="PTHR24348:SF22">
    <property type="entry name" value="NON-SPECIFIC SERINE_THREONINE PROTEIN KINASE"/>
    <property type="match status" value="1"/>
</dbReference>
<accession>A0A2U3DPL8</accession>
<dbReference type="CDD" id="cd00180">
    <property type="entry name" value="PKc"/>
    <property type="match status" value="1"/>
</dbReference>
<dbReference type="GO" id="GO:0005829">
    <property type="term" value="C:cytosol"/>
    <property type="evidence" value="ECO:0007669"/>
    <property type="project" value="TreeGrafter"/>
</dbReference>
<keyword evidence="8" id="KW-0418">Kinase</keyword>
<dbReference type="Gene3D" id="1.10.510.10">
    <property type="entry name" value="Transferase(Phosphotransferase) domain 1"/>
    <property type="match status" value="1"/>
</dbReference>
<evidence type="ECO:0000259" key="18">
    <source>
        <dbReference type="PROSITE" id="PS50011"/>
    </source>
</evidence>
<dbReference type="InterPro" id="IPR011009">
    <property type="entry name" value="Kinase-like_dom_sf"/>
</dbReference>
<keyword evidence="4" id="KW-0813">Transport</keyword>
<dbReference type="InterPro" id="IPR045269">
    <property type="entry name" value="Atg1-like"/>
</dbReference>
<evidence type="ECO:0000256" key="2">
    <source>
        <dbReference type="ARBA" id="ARBA00005575"/>
    </source>
</evidence>
<dbReference type="PANTHER" id="PTHR24348">
    <property type="entry name" value="SERINE/THREONINE-PROTEIN KINASE UNC-51-RELATED"/>
    <property type="match status" value="1"/>
</dbReference>
<evidence type="ECO:0000256" key="8">
    <source>
        <dbReference type="ARBA" id="ARBA00022777"/>
    </source>
</evidence>
<comment type="catalytic activity">
    <reaction evidence="13">
        <text>L-threonyl-[protein] + ATP = O-phospho-L-threonyl-[protein] + ADP + H(+)</text>
        <dbReference type="Rhea" id="RHEA:46608"/>
        <dbReference type="Rhea" id="RHEA-COMP:11060"/>
        <dbReference type="Rhea" id="RHEA-COMP:11605"/>
        <dbReference type="ChEBI" id="CHEBI:15378"/>
        <dbReference type="ChEBI" id="CHEBI:30013"/>
        <dbReference type="ChEBI" id="CHEBI:30616"/>
        <dbReference type="ChEBI" id="CHEBI:61977"/>
        <dbReference type="ChEBI" id="CHEBI:456216"/>
        <dbReference type="EC" id="2.7.11.1"/>
    </reaction>
</comment>
<dbReference type="InterPro" id="IPR008984">
    <property type="entry name" value="SMAD_FHA_dom_sf"/>
</dbReference>
<dbReference type="EC" id="2.7.11.1" evidence="3"/>
<dbReference type="SUPFAM" id="SSF49879">
    <property type="entry name" value="SMAD/FHA domain"/>
    <property type="match status" value="1"/>
</dbReference>
<protein>
    <recommendedName>
        <fullName evidence="3">non-specific serine/threonine protein kinase</fullName>
        <ecNumber evidence="3">2.7.11.1</ecNumber>
    </recommendedName>
    <alternativeName>
        <fullName evidence="12">Autophagy-related protein 1</fullName>
    </alternativeName>
</protein>
<keyword evidence="9 15" id="KW-0067">ATP-binding</keyword>
<evidence type="ECO:0000259" key="17">
    <source>
        <dbReference type="PROSITE" id="PS50006"/>
    </source>
</evidence>
<evidence type="ECO:0000256" key="9">
    <source>
        <dbReference type="ARBA" id="ARBA00022840"/>
    </source>
</evidence>
<sequence>MTADAELSDIVLLLGNIEGTEDILGLSDNSRFSFTPEDGADNEGWCGGQRFADLTGPFLCLMFGRHMFSPEGWICGSWPDSEQCDLQLAKDNRTGVSRRHFRVDIEPEAHRPRLTNISRNPMRIHDSTHTKTIQLEPKDRVEITFPVIIDLGEVRLRAWRPDLSCDNGQRQRYKRNAELFHRDYMGALPRSAIGSSVPTLDIRFGLSTNNAYKREGADIGAGTFASVMKVRELKSGTYFAAKVPHYRVSDAPGKARNRWESLSKEFQKLTTLKHAIQAVEVLMGRDATEPPWLIMEWMSHDLRSAILEDDEIPDTLRQVSSGLAFMHSHCFAHRDLKPENILVQRVTGRLVAKIADVGLSKYSTTGRMQTFAGSIAYMAPEVWNSDQPYTNAVDMWSLGVIAIELWTRWDLLLDSTVKEMAWSRDRHHSWIRTDLESRVDRAPAPLSLILRGLLSVSPGERWSARVCEEWLDAKARTFISFEGTPLGEERRHLRSTHPTLSTTRANEGSLRRNSPFRSMTGGVDGRQQAE</sequence>
<dbReference type="GO" id="GO:0004674">
    <property type="term" value="F:protein serine/threonine kinase activity"/>
    <property type="evidence" value="ECO:0007669"/>
    <property type="project" value="UniProtKB-KW"/>
</dbReference>
<evidence type="ECO:0000256" key="7">
    <source>
        <dbReference type="ARBA" id="ARBA00022741"/>
    </source>
</evidence>
<dbReference type="Gene3D" id="2.60.200.20">
    <property type="match status" value="1"/>
</dbReference>
<dbReference type="PROSITE" id="PS50011">
    <property type="entry name" value="PROTEIN_KINASE_DOM"/>
    <property type="match status" value="1"/>
</dbReference>
<dbReference type="InterPro" id="IPR008271">
    <property type="entry name" value="Ser/Thr_kinase_AS"/>
</dbReference>
<keyword evidence="6" id="KW-0808">Transferase</keyword>
<dbReference type="CDD" id="cd00060">
    <property type="entry name" value="FHA"/>
    <property type="match status" value="1"/>
</dbReference>
<dbReference type="Pfam" id="PF00069">
    <property type="entry name" value="Pkinase"/>
    <property type="match status" value="1"/>
</dbReference>
<evidence type="ECO:0000256" key="10">
    <source>
        <dbReference type="ARBA" id="ARBA00022927"/>
    </source>
</evidence>
<evidence type="ECO:0000256" key="11">
    <source>
        <dbReference type="ARBA" id="ARBA00023006"/>
    </source>
</evidence>
<keyword evidence="7 15" id="KW-0547">Nucleotide-binding</keyword>
<evidence type="ECO:0000256" key="6">
    <source>
        <dbReference type="ARBA" id="ARBA00022679"/>
    </source>
</evidence>
<name>A0A2U3DPL8_PURLI</name>
<evidence type="ECO:0000313" key="20">
    <source>
        <dbReference type="Proteomes" id="UP000245956"/>
    </source>
</evidence>
<evidence type="ECO:0000256" key="4">
    <source>
        <dbReference type="ARBA" id="ARBA00022448"/>
    </source>
</evidence>
<comment type="caution">
    <text evidence="19">The sequence shown here is derived from an EMBL/GenBank/DDBJ whole genome shotgun (WGS) entry which is preliminary data.</text>
</comment>
<dbReference type="SUPFAM" id="SSF56112">
    <property type="entry name" value="Protein kinase-like (PK-like)"/>
    <property type="match status" value="1"/>
</dbReference>
<dbReference type="InterPro" id="IPR017441">
    <property type="entry name" value="Protein_kinase_ATP_BS"/>
</dbReference>
<comment type="similarity">
    <text evidence="2">Belongs to the protein kinase superfamily. CAMK Ser/Thr protein kinase family. CHEK2 subfamily.</text>
</comment>
<dbReference type="GO" id="GO:0005776">
    <property type="term" value="C:autophagosome"/>
    <property type="evidence" value="ECO:0007669"/>
    <property type="project" value="TreeGrafter"/>
</dbReference>
<evidence type="ECO:0000256" key="16">
    <source>
        <dbReference type="SAM" id="MobiDB-lite"/>
    </source>
</evidence>
<dbReference type="PROSITE" id="PS50006">
    <property type="entry name" value="FHA_DOMAIN"/>
    <property type="match status" value="1"/>
</dbReference>
<feature type="compositionally biased region" description="Polar residues" evidence="16">
    <location>
        <begin position="496"/>
        <end position="517"/>
    </location>
</feature>
<dbReference type="AlphaFoldDB" id="A0A2U3DPL8"/>
<dbReference type="PROSITE" id="PS00107">
    <property type="entry name" value="PROTEIN_KINASE_ATP"/>
    <property type="match status" value="1"/>
</dbReference>
<evidence type="ECO:0000256" key="13">
    <source>
        <dbReference type="ARBA" id="ARBA00047899"/>
    </source>
</evidence>
<keyword evidence="10" id="KW-0653">Protein transport</keyword>
<dbReference type="PROSITE" id="PS00108">
    <property type="entry name" value="PROTEIN_KINASE_ST"/>
    <property type="match status" value="1"/>
</dbReference>
<keyword evidence="11" id="KW-0072">Autophagy</keyword>
<dbReference type="EMBL" id="LCWV01000081">
    <property type="protein sequence ID" value="PWI64200.1"/>
    <property type="molecule type" value="Genomic_DNA"/>
</dbReference>
<comment type="catalytic activity">
    <reaction evidence="14">
        <text>L-seryl-[protein] + ATP = O-phospho-L-seryl-[protein] + ADP + H(+)</text>
        <dbReference type="Rhea" id="RHEA:17989"/>
        <dbReference type="Rhea" id="RHEA-COMP:9863"/>
        <dbReference type="Rhea" id="RHEA-COMP:11604"/>
        <dbReference type="ChEBI" id="CHEBI:15378"/>
        <dbReference type="ChEBI" id="CHEBI:29999"/>
        <dbReference type="ChEBI" id="CHEBI:30616"/>
        <dbReference type="ChEBI" id="CHEBI:83421"/>
        <dbReference type="ChEBI" id="CHEBI:456216"/>
        <dbReference type="EC" id="2.7.11.1"/>
    </reaction>
</comment>
<evidence type="ECO:0000256" key="1">
    <source>
        <dbReference type="ARBA" id="ARBA00004623"/>
    </source>
</evidence>
<evidence type="ECO:0000256" key="12">
    <source>
        <dbReference type="ARBA" id="ARBA00030237"/>
    </source>
</evidence>
<dbReference type="GO" id="GO:0015031">
    <property type="term" value="P:protein transport"/>
    <property type="evidence" value="ECO:0007669"/>
    <property type="project" value="UniProtKB-KW"/>
</dbReference>
<dbReference type="GO" id="GO:0010506">
    <property type="term" value="P:regulation of autophagy"/>
    <property type="evidence" value="ECO:0007669"/>
    <property type="project" value="InterPro"/>
</dbReference>
<comment type="subcellular location">
    <subcellularLocation>
        <location evidence="1">Preautophagosomal structure membrane</location>
        <topology evidence="1">Peripheral membrane protein</topology>
    </subcellularLocation>
</comment>
<proteinExistence type="inferred from homology"/>
<reference evidence="19 20" key="1">
    <citation type="journal article" date="2016" name="Front. Microbiol.">
        <title>Genome and transcriptome sequences reveal the specific parasitism of the nematophagous Purpureocillium lilacinum 36-1.</title>
        <authorList>
            <person name="Xie J."/>
            <person name="Li S."/>
            <person name="Mo C."/>
            <person name="Xiao X."/>
            <person name="Peng D."/>
            <person name="Wang G."/>
            <person name="Xiao Y."/>
        </authorList>
    </citation>
    <scope>NUCLEOTIDE SEQUENCE [LARGE SCALE GENOMIC DNA]</scope>
    <source>
        <strain evidence="19 20">36-1</strain>
    </source>
</reference>
<evidence type="ECO:0000256" key="5">
    <source>
        <dbReference type="ARBA" id="ARBA00022527"/>
    </source>
</evidence>
<feature type="domain" description="Protein kinase" evidence="18">
    <location>
        <begin position="213"/>
        <end position="471"/>
    </location>
</feature>
<evidence type="ECO:0000256" key="15">
    <source>
        <dbReference type="PROSITE-ProRule" id="PRU10141"/>
    </source>
</evidence>
<dbReference type="Proteomes" id="UP000245956">
    <property type="component" value="Unassembled WGS sequence"/>
</dbReference>